<sequence length="333" mass="37925">MPRSCCVVGCKTGYKSNYSTIKASTFSFPTDENLKKKWINKIPRKDLIVTKNSAICECHFTADQIIRTWTSGVGDKQVCINLKYPKLKEDAIPCIFPGPKYLSNPQTKRKSPRKRDSSLISSKNIEVVEAESKISEHSSSNDIDPEFSEESSVLSTAQKFEKICCDLESITLPDNWKYEIHRGKKPYIIFYTVKFFNNKAGISIEKQIFLDSDMILKCNIYEKNINLQDLCGNSNISSLDDLISIMIILSSKKICSGGPLVQEFENISVECADIVFKNHWIHKKCPFLIDKSSIENKCSFCKNLRRTFRIKKSRLSVGKSTRLLLSPTKKKTI</sequence>
<dbReference type="InterPro" id="IPR038441">
    <property type="entry name" value="THAP_Znf_sf"/>
</dbReference>
<dbReference type="AlphaFoldDB" id="A0A2S2QHI5"/>
<gene>
    <name evidence="7" type="primary">THAP2_2</name>
    <name evidence="7" type="ORF">g.123893</name>
</gene>
<dbReference type="Gene3D" id="6.20.210.20">
    <property type="entry name" value="THAP domain"/>
    <property type="match status" value="1"/>
</dbReference>
<dbReference type="SUPFAM" id="SSF57716">
    <property type="entry name" value="Glucocorticoid receptor-like (DNA-binding domain)"/>
    <property type="match status" value="1"/>
</dbReference>
<accession>A0A2S2QHI5</accession>
<dbReference type="EMBL" id="GGMS01007983">
    <property type="protein sequence ID" value="MBY77186.1"/>
    <property type="molecule type" value="Transcribed_RNA"/>
</dbReference>
<dbReference type="GO" id="GO:0008270">
    <property type="term" value="F:zinc ion binding"/>
    <property type="evidence" value="ECO:0007669"/>
    <property type="project" value="UniProtKB-KW"/>
</dbReference>
<dbReference type="Pfam" id="PF05485">
    <property type="entry name" value="THAP"/>
    <property type="match status" value="1"/>
</dbReference>
<keyword evidence="1" id="KW-0479">Metal-binding</keyword>
<dbReference type="SMART" id="SM00980">
    <property type="entry name" value="THAP"/>
    <property type="match status" value="1"/>
</dbReference>
<dbReference type="InterPro" id="IPR052224">
    <property type="entry name" value="THAP_domain_protein"/>
</dbReference>
<protein>
    <submittedName>
        <fullName evidence="7">THAP domain-containing protein 2</fullName>
    </submittedName>
</protein>
<dbReference type="GO" id="GO:0003677">
    <property type="term" value="F:DNA binding"/>
    <property type="evidence" value="ECO:0007669"/>
    <property type="project" value="UniProtKB-UniRule"/>
</dbReference>
<name>A0A2S2QHI5_9HEMI</name>
<dbReference type="PANTHER" id="PTHR46927">
    <property type="entry name" value="AGAP005574-PA"/>
    <property type="match status" value="1"/>
</dbReference>
<dbReference type="InterPro" id="IPR006612">
    <property type="entry name" value="THAP_Znf"/>
</dbReference>
<evidence type="ECO:0000256" key="5">
    <source>
        <dbReference type="PROSITE-ProRule" id="PRU00309"/>
    </source>
</evidence>
<proteinExistence type="predicted"/>
<dbReference type="PROSITE" id="PS50950">
    <property type="entry name" value="ZF_THAP"/>
    <property type="match status" value="1"/>
</dbReference>
<keyword evidence="4 5" id="KW-0238">DNA-binding</keyword>
<organism evidence="7">
    <name type="scientific">Sipha flava</name>
    <name type="common">yellow sugarcane aphid</name>
    <dbReference type="NCBI Taxonomy" id="143950"/>
    <lineage>
        <taxon>Eukaryota</taxon>
        <taxon>Metazoa</taxon>
        <taxon>Ecdysozoa</taxon>
        <taxon>Arthropoda</taxon>
        <taxon>Hexapoda</taxon>
        <taxon>Insecta</taxon>
        <taxon>Pterygota</taxon>
        <taxon>Neoptera</taxon>
        <taxon>Paraneoptera</taxon>
        <taxon>Hemiptera</taxon>
        <taxon>Sternorrhyncha</taxon>
        <taxon>Aphidomorpha</taxon>
        <taxon>Aphidoidea</taxon>
        <taxon>Aphididae</taxon>
        <taxon>Sipha</taxon>
    </lineage>
</organism>
<dbReference type="PANTHER" id="PTHR46927:SF3">
    <property type="entry name" value="THAP-TYPE DOMAIN-CONTAINING PROTEIN"/>
    <property type="match status" value="1"/>
</dbReference>
<evidence type="ECO:0000259" key="6">
    <source>
        <dbReference type="PROSITE" id="PS50950"/>
    </source>
</evidence>
<evidence type="ECO:0000256" key="2">
    <source>
        <dbReference type="ARBA" id="ARBA00022771"/>
    </source>
</evidence>
<evidence type="ECO:0000256" key="1">
    <source>
        <dbReference type="ARBA" id="ARBA00022723"/>
    </source>
</evidence>
<dbReference type="SMART" id="SM00692">
    <property type="entry name" value="DM3"/>
    <property type="match status" value="1"/>
</dbReference>
<evidence type="ECO:0000256" key="4">
    <source>
        <dbReference type="ARBA" id="ARBA00023125"/>
    </source>
</evidence>
<feature type="domain" description="THAP-type" evidence="6">
    <location>
        <begin position="1"/>
        <end position="96"/>
    </location>
</feature>
<evidence type="ECO:0000256" key="3">
    <source>
        <dbReference type="ARBA" id="ARBA00022833"/>
    </source>
</evidence>
<keyword evidence="2 5" id="KW-0863">Zinc-finger</keyword>
<keyword evidence="3" id="KW-0862">Zinc</keyword>
<evidence type="ECO:0000313" key="7">
    <source>
        <dbReference type="EMBL" id="MBY77186.1"/>
    </source>
</evidence>
<reference evidence="7" key="1">
    <citation type="submission" date="2018-04" db="EMBL/GenBank/DDBJ databases">
        <title>Transcriptome assembly of Sipha flava.</title>
        <authorList>
            <person name="Scully E.D."/>
            <person name="Geib S.M."/>
            <person name="Palmer N.A."/>
            <person name="Koch K."/>
            <person name="Bradshaw J."/>
            <person name="Heng-Moss T."/>
            <person name="Sarath G."/>
        </authorList>
    </citation>
    <scope>NUCLEOTIDE SEQUENCE</scope>
</reference>